<organism evidence="3 4">
    <name type="scientific">Thalassomonas viridans</name>
    <dbReference type="NCBI Taxonomy" id="137584"/>
    <lineage>
        <taxon>Bacteria</taxon>
        <taxon>Pseudomonadati</taxon>
        <taxon>Pseudomonadota</taxon>
        <taxon>Gammaproteobacteria</taxon>
        <taxon>Alteromonadales</taxon>
        <taxon>Colwelliaceae</taxon>
        <taxon>Thalassomonas</taxon>
    </lineage>
</organism>
<keyword evidence="2" id="KW-1133">Transmembrane helix</keyword>
<sequence>MDPLAQLQDIHLPQQVHNYPVAPGWWLLLILVSILAAVLLYKFVKNWRLNKQKRFALRQLNQSPIPNNAQIIAILKWTTMTYFPRKSSASLFGRKFQQFLTEQLPQKHRQVFTEQCGDAFDHLYQKESGDDSNIALSQAAILWLKKALPPKKPGKKKPSGDTKQTQDSAKVNAADKAEKKTAPAEVSDTSKYQKQGEPA</sequence>
<accession>A0AAE9Z0M2</accession>
<evidence type="ECO:0000256" key="1">
    <source>
        <dbReference type="SAM" id="MobiDB-lite"/>
    </source>
</evidence>
<proteinExistence type="predicted"/>
<keyword evidence="2" id="KW-0472">Membrane</keyword>
<keyword evidence="2" id="KW-0812">Transmembrane</keyword>
<protein>
    <submittedName>
        <fullName evidence="3">DUF4381 domain-containing protein</fullName>
    </submittedName>
</protein>
<feature type="compositionally biased region" description="Basic residues" evidence="1">
    <location>
        <begin position="148"/>
        <end position="157"/>
    </location>
</feature>
<feature type="transmembrane region" description="Helical" evidence="2">
    <location>
        <begin position="25"/>
        <end position="44"/>
    </location>
</feature>
<feature type="compositionally biased region" description="Basic and acidic residues" evidence="1">
    <location>
        <begin position="173"/>
        <end position="182"/>
    </location>
</feature>
<evidence type="ECO:0000256" key="2">
    <source>
        <dbReference type="SAM" id="Phobius"/>
    </source>
</evidence>
<dbReference type="Proteomes" id="UP000032352">
    <property type="component" value="Chromosome"/>
</dbReference>
<evidence type="ECO:0000313" key="3">
    <source>
        <dbReference type="EMBL" id="WDE03905.1"/>
    </source>
</evidence>
<dbReference type="InterPro" id="IPR025489">
    <property type="entry name" value="DUF4381"/>
</dbReference>
<evidence type="ECO:0000313" key="4">
    <source>
        <dbReference type="Proteomes" id="UP000032352"/>
    </source>
</evidence>
<reference evidence="3 4" key="1">
    <citation type="journal article" date="2015" name="Genome Announc.">
        <title>Draft Genome Sequences of Marine Isolates of Thalassomonas viridans and Thalassomonas actiniarum.</title>
        <authorList>
            <person name="Olonade I."/>
            <person name="van Zyl L.J."/>
            <person name="Trindade M."/>
        </authorList>
    </citation>
    <scope>NUCLEOTIDE SEQUENCE [LARGE SCALE GENOMIC DNA]</scope>
    <source>
        <strain evidence="3 4">XOM25</strain>
    </source>
</reference>
<dbReference type="EMBL" id="CP059733">
    <property type="protein sequence ID" value="WDE03905.1"/>
    <property type="molecule type" value="Genomic_DNA"/>
</dbReference>
<feature type="region of interest" description="Disordered" evidence="1">
    <location>
        <begin position="148"/>
        <end position="199"/>
    </location>
</feature>
<dbReference type="KEGG" id="tvd:SG34_021405"/>
<dbReference type="AlphaFoldDB" id="A0AAE9Z0M2"/>
<keyword evidence="4" id="KW-1185">Reference proteome</keyword>
<dbReference type="RefSeq" id="WP_053046913.1">
    <property type="nucleotide sequence ID" value="NZ_CP059733.1"/>
</dbReference>
<gene>
    <name evidence="3" type="ORF">SG34_021405</name>
</gene>
<reference evidence="3 4" key="2">
    <citation type="journal article" date="2022" name="Mar. Drugs">
        <title>Bioassay-Guided Fractionation Leads to the Detection of Cholic Acid Generated by the Rare Thalassomonas sp.</title>
        <authorList>
            <person name="Pheiffer F."/>
            <person name="Schneider Y.K."/>
            <person name="Hansen E.H."/>
            <person name="Andersen J.H."/>
            <person name="Isaksson J."/>
            <person name="Busche T."/>
            <person name="R C."/>
            <person name="Kalinowski J."/>
            <person name="Zyl L.V."/>
            <person name="Trindade M."/>
        </authorList>
    </citation>
    <scope>NUCLEOTIDE SEQUENCE [LARGE SCALE GENOMIC DNA]</scope>
    <source>
        <strain evidence="3 4">XOM25</strain>
    </source>
</reference>
<name>A0AAE9Z0M2_9GAMM</name>
<dbReference type="Pfam" id="PF14316">
    <property type="entry name" value="DUF4381"/>
    <property type="match status" value="1"/>
</dbReference>